<proteinExistence type="predicted"/>
<gene>
    <name evidence="1" type="ORF">Syun_001462</name>
</gene>
<protein>
    <submittedName>
        <fullName evidence="1">Uncharacterized protein</fullName>
    </submittedName>
</protein>
<comment type="caution">
    <text evidence="1">The sequence shown here is derived from an EMBL/GenBank/DDBJ whole genome shotgun (WGS) entry which is preliminary data.</text>
</comment>
<reference evidence="1 2" key="1">
    <citation type="submission" date="2024-01" db="EMBL/GenBank/DDBJ databases">
        <title>Genome assemblies of Stephania.</title>
        <authorList>
            <person name="Yang L."/>
        </authorList>
    </citation>
    <scope>NUCLEOTIDE SEQUENCE [LARGE SCALE GENOMIC DNA]</scope>
    <source>
        <strain evidence="1">YNDBR</strain>
        <tissue evidence="1">Leaf</tissue>
    </source>
</reference>
<evidence type="ECO:0000313" key="2">
    <source>
        <dbReference type="Proteomes" id="UP001420932"/>
    </source>
</evidence>
<sequence>MSNQGGNSYNLIETQEKDERNWHAQMEQCMVTMEKTYQKVIHDMNSAQDQKLADMTQSQEKNMACTRADIDHLMEEGADSVTVVAIAVVLVVDRD</sequence>
<evidence type="ECO:0000313" key="1">
    <source>
        <dbReference type="EMBL" id="KAK9169322.1"/>
    </source>
</evidence>
<organism evidence="1 2">
    <name type="scientific">Stephania yunnanensis</name>
    <dbReference type="NCBI Taxonomy" id="152371"/>
    <lineage>
        <taxon>Eukaryota</taxon>
        <taxon>Viridiplantae</taxon>
        <taxon>Streptophyta</taxon>
        <taxon>Embryophyta</taxon>
        <taxon>Tracheophyta</taxon>
        <taxon>Spermatophyta</taxon>
        <taxon>Magnoliopsida</taxon>
        <taxon>Ranunculales</taxon>
        <taxon>Menispermaceae</taxon>
        <taxon>Menispermoideae</taxon>
        <taxon>Cissampelideae</taxon>
        <taxon>Stephania</taxon>
    </lineage>
</organism>
<name>A0AAP0LFR3_9MAGN</name>
<keyword evidence="2" id="KW-1185">Reference proteome</keyword>
<dbReference type="EMBL" id="JBBNAF010000001">
    <property type="protein sequence ID" value="KAK9169322.1"/>
    <property type="molecule type" value="Genomic_DNA"/>
</dbReference>
<dbReference type="AlphaFoldDB" id="A0AAP0LFR3"/>
<dbReference type="Proteomes" id="UP001420932">
    <property type="component" value="Unassembled WGS sequence"/>
</dbReference>
<accession>A0AAP0LFR3</accession>